<dbReference type="Proteomes" id="UP000604046">
    <property type="component" value="Unassembled WGS sequence"/>
</dbReference>
<dbReference type="EMBL" id="CAJNDS010000429">
    <property type="protein sequence ID" value="CAE7205202.1"/>
    <property type="molecule type" value="Genomic_DNA"/>
</dbReference>
<sequence>MFFNERSKEVFEYTVVRWAGGLRREHMAQLARVVAGVAAEAWRPVHVGNGFEVGPVSQTLVIRKVPTTPLVLQCSLRARGITLEASFTTLSGSNPMPSAQFLSRPIMRVRDVARQTRKMALASGLLRSTRQQLQIILEGFHALPVDDAVLWSERIRTRPSKTRLIGTTNLSNVNLRALLRAACQRKTS</sequence>
<dbReference type="AlphaFoldDB" id="A0A812JFF3"/>
<name>A0A812JFF3_9DINO</name>
<evidence type="ECO:0000313" key="2">
    <source>
        <dbReference type="Proteomes" id="UP000604046"/>
    </source>
</evidence>
<proteinExistence type="predicted"/>
<keyword evidence="2" id="KW-1185">Reference proteome</keyword>
<comment type="caution">
    <text evidence="1">The sequence shown here is derived from an EMBL/GenBank/DDBJ whole genome shotgun (WGS) entry which is preliminary data.</text>
</comment>
<protein>
    <submittedName>
        <fullName evidence="1">Uncharacterized protein</fullName>
    </submittedName>
</protein>
<gene>
    <name evidence="1" type="ORF">SNAT2548_LOCUS6450</name>
</gene>
<accession>A0A812JFF3</accession>
<evidence type="ECO:0000313" key="1">
    <source>
        <dbReference type="EMBL" id="CAE7205202.1"/>
    </source>
</evidence>
<reference evidence="1" key="1">
    <citation type="submission" date="2021-02" db="EMBL/GenBank/DDBJ databases">
        <authorList>
            <person name="Dougan E. K."/>
            <person name="Rhodes N."/>
            <person name="Thang M."/>
            <person name="Chan C."/>
        </authorList>
    </citation>
    <scope>NUCLEOTIDE SEQUENCE</scope>
</reference>
<organism evidence="1 2">
    <name type="scientific">Symbiodinium natans</name>
    <dbReference type="NCBI Taxonomy" id="878477"/>
    <lineage>
        <taxon>Eukaryota</taxon>
        <taxon>Sar</taxon>
        <taxon>Alveolata</taxon>
        <taxon>Dinophyceae</taxon>
        <taxon>Suessiales</taxon>
        <taxon>Symbiodiniaceae</taxon>
        <taxon>Symbiodinium</taxon>
    </lineage>
</organism>